<dbReference type="EMBL" id="FNZH01000006">
    <property type="protein sequence ID" value="SEJ61161.1"/>
    <property type="molecule type" value="Genomic_DNA"/>
</dbReference>
<organism evidence="1 2">
    <name type="scientific">Cyclobacterium xiamenense</name>
    <dbReference type="NCBI Taxonomy" id="1297121"/>
    <lineage>
        <taxon>Bacteria</taxon>
        <taxon>Pseudomonadati</taxon>
        <taxon>Bacteroidota</taxon>
        <taxon>Cytophagia</taxon>
        <taxon>Cytophagales</taxon>
        <taxon>Cyclobacteriaceae</taxon>
        <taxon>Cyclobacterium</taxon>
    </lineage>
</organism>
<protein>
    <recommendedName>
        <fullName evidence="3">Septum formation inhibitor Maf</fullName>
    </recommendedName>
</protein>
<evidence type="ECO:0000313" key="1">
    <source>
        <dbReference type="EMBL" id="SEJ61161.1"/>
    </source>
</evidence>
<dbReference type="STRING" id="1416801.SAMN05192553_10663"/>
<dbReference type="Proteomes" id="UP000199403">
    <property type="component" value="Unassembled WGS sequence"/>
</dbReference>
<keyword evidence="2" id="KW-1185">Reference proteome</keyword>
<evidence type="ECO:0008006" key="3">
    <source>
        <dbReference type="Google" id="ProtNLM"/>
    </source>
</evidence>
<reference evidence="2" key="1">
    <citation type="submission" date="2016-10" db="EMBL/GenBank/DDBJ databases">
        <authorList>
            <person name="Varghese N."/>
            <person name="Submissions S."/>
        </authorList>
    </citation>
    <scope>NUCLEOTIDE SEQUENCE [LARGE SCALE GENOMIC DNA]</scope>
    <source>
        <strain evidence="2">IBRC-M 10761</strain>
    </source>
</reference>
<proteinExistence type="predicted"/>
<dbReference type="OrthoDB" id="5496093at2"/>
<name>A0A1H7A6E2_9BACT</name>
<dbReference type="PROSITE" id="PS51257">
    <property type="entry name" value="PROKAR_LIPOPROTEIN"/>
    <property type="match status" value="1"/>
</dbReference>
<gene>
    <name evidence="1" type="ORF">SAMN05192553_10663</name>
</gene>
<evidence type="ECO:0000313" key="2">
    <source>
        <dbReference type="Proteomes" id="UP000199403"/>
    </source>
</evidence>
<accession>A0A1H7A6E2</accession>
<dbReference type="AlphaFoldDB" id="A0A1H7A6E2"/>
<sequence length="295" mass="33967">MKNRLLLFTGILLALSCSRPEREGVDFDAWGDYWFQGTAEISSFDLVQYRYGQPRQGEAVLIFVTEDFSRSEQVKLDDPASAGRDKISVIKMNQTRDFVTGIYPYHMMLSAFTPTKEASQGLKFTVSSQEWCGQAFAQVNLSGGDSYSGELFSYFEAEGDKSFSLNGMAEDDLWNLIRIHPEQVPTGSVQMWPSLIYQRLTHADFIAEEAFIRLRDISDSRRQLEVTYSSDRRELTIDFEKEFPHAILGWEETHTKENGEKEITKATRKGMKVIDYWNRNALEDEFLRNELNLNP</sequence>
<dbReference type="RefSeq" id="WP_092177063.1">
    <property type="nucleotide sequence ID" value="NZ_FNZH01000006.1"/>
</dbReference>